<dbReference type="EMBL" id="JARMAB010000030">
    <property type="protein sequence ID" value="MED1205163.1"/>
    <property type="molecule type" value="Genomic_DNA"/>
</dbReference>
<evidence type="ECO:0000313" key="2">
    <source>
        <dbReference type="EMBL" id="MED1205163.1"/>
    </source>
</evidence>
<dbReference type="Pfam" id="PF11085">
    <property type="entry name" value="YqhR"/>
    <property type="match status" value="1"/>
</dbReference>
<sequence length="167" mass="19507">MDENMIQENEHSISFMQLVVVTGFVGGIMWSLIAYLAYFFQFTKIEPNILLEPFTVGNWKETWIGIVITIFVYGILSIGVAFLYFLILRKLYSMWVGVFYGVALFLIVFFILNPIFPSMKPFFRIDSNTIITSVCIYVLYGVFIGYSISFEQSNIVHRKRQKEKNRM</sequence>
<feature type="transmembrane region" description="Helical" evidence="1">
    <location>
        <begin position="12"/>
        <end position="42"/>
    </location>
</feature>
<dbReference type="RefSeq" id="WP_066262248.1">
    <property type="nucleotide sequence ID" value="NZ_JARMAB010000030.1"/>
</dbReference>
<protein>
    <submittedName>
        <fullName evidence="2">YqhR family membrane protein</fullName>
    </submittedName>
</protein>
<keyword evidence="3" id="KW-1185">Reference proteome</keyword>
<reference evidence="2 3" key="1">
    <citation type="submission" date="2023-03" db="EMBL/GenBank/DDBJ databases">
        <title>Bacillus Genome Sequencing.</title>
        <authorList>
            <person name="Dunlap C."/>
        </authorList>
    </citation>
    <scope>NUCLEOTIDE SEQUENCE [LARGE SCALE GENOMIC DNA]</scope>
    <source>
        <strain evidence="2 3">B-23453</strain>
    </source>
</reference>
<name>A0ABU6MKE9_9BACI</name>
<feature type="transmembrane region" description="Helical" evidence="1">
    <location>
        <begin position="94"/>
        <end position="116"/>
    </location>
</feature>
<gene>
    <name evidence="2" type="ORF">P4T90_19120</name>
</gene>
<keyword evidence="1" id="KW-0812">Transmembrane</keyword>
<dbReference type="InterPro" id="IPR024563">
    <property type="entry name" value="YqhR"/>
</dbReference>
<feature type="transmembrane region" description="Helical" evidence="1">
    <location>
        <begin position="62"/>
        <end position="87"/>
    </location>
</feature>
<proteinExistence type="predicted"/>
<dbReference type="Proteomes" id="UP001341444">
    <property type="component" value="Unassembled WGS sequence"/>
</dbReference>
<organism evidence="2 3">
    <name type="scientific">Heyndrickxia acidicola</name>
    <dbReference type="NCBI Taxonomy" id="209389"/>
    <lineage>
        <taxon>Bacteria</taxon>
        <taxon>Bacillati</taxon>
        <taxon>Bacillota</taxon>
        <taxon>Bacilli</taxon>
        <taxon>Bacillales</taxon>
        <taxon>Bacillaceae</taxon>
        <taxon>Heyndrickxia</taxon>
    </lineage>
</organism>
<keyword evidence="1" id="KW-1133">Transmembrane helix</keyword>
<feature type="transmembrane region" description="Helical" evidence="1">
    <location>
        <begin position="128"/>
        <end position="150"/>
    </location>
</feature>
<evidence type="ECO:0000313" key="3">
    <source>
        <dbReference type="Proteomes" id="UP001341444"/>
    </source>
</evidence>
<evidence type="ECO:0000256" key="1">
    <source>
        <dbReference type="SAM" id="Phobius"/>
    </source>
</evidence>
<comment type="caution">
    <text evidence="2">The sequence shown here is derived from an EMBL/GenBank/DDBJ whole genome shotgun (WGS) entry which is preliminary data.</text>
</comment>
<accession>A0ABU6MKE9</accession>
<keyword evidence="1" id="KW-0472">Membrane</keyword>